<dbReference type="AlphaFoldDB" id="A0A0A9BZZ9"/>
<name>A0A0A9BZZ9_ARUDO</name>
<reference evidence="1" key="2">
    <citation type="journal article" date="2015" name="Data Brief">
        <title>Shoot transcriptome of the giant reed, Arundo donax.</title>
        <authorList>
            <person name="Barrero R.A."/>
            <person name="Guerrero F.D."/>
            <person name="Moolhuijzen P."/>
            <person name="Goolsby J.A."/>
            <person name="Tidwell J."/>
            <person name="Bellgard S.E."/>
            <person name="Bellgard M.I."/>
        </authorList>
    </citation>
    <scope>NUCLEOTIDE SEQUENCE</scope>
    <source>
        <tissue evidence="1">Shoot tissue taken approximately 20 cm above the soil surface</tissue>
    </source>
</reference>
<proteinExistence type="predicted"/>
<reference evidence="1" key="1">
    <citation type="submission" date="2014-09" db="EMBL/GenBank/DDBJ databases">
        <authorList>
            <person name="Magalhaes I.L.F."/>
            <person name="Oliveira U."/>
            <person name="Santos F.R."/>
            <person name="Vidigal T.H.D.A."/>
            <person name="Brescovit A.D."/>
            <person name="Santos A.J."/>
        </authorList>
    </citation>
    <scope>NUCLEOTIDE SEQUENCE</scope>
    <source>
        <tissue evidence="1">Shoot tissue taken approximately 20 cm above the soil surface</tissue>
    </source>
</reference>
<protein>
    <submittedName>
        <fullName evidence="1">Uncharacterized protein</fullName>
    </submittedName>
</protein>
<accession>A0A0A9BZZ9</accession>
<organism evidence="1">
    <name type="scientific">Arundo donax</name>
    <name type="common">Giant reed</name>
    <name type="synonym">Donax arundinaceus</name>
    <dbReference type="NCBI Taxonomy" id="35708"/>
    <lineage>
        <taxon>Eukaryota</taxon>
        <taxon>Viridiplantae</taxon>
        <taxon>Streptophyta</taxon>
        <taxon>Embryophyta</taxon>
        <taxon>Tracheophyta</taxon>
        <taxon>Spermatophyta</taxon>
        <taxon>Magnoliopsida</taxon>
        <taxon>Liliopsida</taxon>
        <taxon>Poales</taxon>
        <taxon>Poaceae</taxon>
        <taxon>PACMAD clade</taxon>
        <taxon>Arundinoideae</taxon>
        <taxon>Arundineae</taxon>
        <taxon>Arundo</taxon>
    </lineage>
</organism>
<sequence length="55" mass="5702">MTSSSVSTTSNGSDRAVATKGDLLAVADSITCRQSDTPSNNDNAGSKMVLYCIPY</sequence>
<evidence type="ECO:0000313" key="1">
    <source>
        <dbReference type="EMBL" id="JAD66720.1"/>
    </source>
</evidence>
<dbReference type="EMBL" id="GBRH01231175">
    <property type="protein sequence ID" value="JAD66720.1"/>
    <property type="molecule type" value="Transcribed_RNA"/>
</dbReference>